<comment type="function">
    <text evidence="1">Positive regulator of amino acid starvation-induced autophagy.</text>
</comment>
<comment type="subcellular location">
    <subcellularLocation>
        <location evidence="3">Cytoplasm</location>
        <location evidence="3">Cytosol</location>
    </subcellularLocation>
    <subcellularLocation>
        <location evidence="2">Golgi apparatus membrane</location>
        <topology evidence="2">Peripheral membrane protein</topology>
        <orientation evidence="2">Cytoplasmic side</orientation>
    </subcellularLocation>
    <subcellularLocation>
        <location evidence="4">Golgi apparatus</location>
        <location evidence="4">trans-Golgi network</location>
    </subcellularLocation>
</comment>
<feature type="region of interest" description="Disordered" evidence="11">
    <location>
        <begin position="1"/>
        <end position="31"/>
    </location>
</feature>
<dbReference type="Gene3D" id="1.20.5.170">
    <property type="match status" value="1"/>
</dbReference>
<feature type="coiled-coil region" evidence="10">
    <location>
        <begin position="51"/>
        <end position="85"/>
    </location>
</feature>
<dbReference type="AlphaFoldDB" id="A0A5C5FSH6"/>
<name>A0A5C5FSH6_9BASI</name>
<evidence type="ECO:0000256" key="8">
    <source>
        <dbReference type="ARBA" id="ARBA00023054"/>
    </source>
</evidence>
<organism evidence="12 13">
    <name type="scientific">Rhodotorula diobovata</name>
    <dbReference type="NCBI Taxonomy" id="5288"/>
    <lineage>
        <taxon>Eukaryota</taxon>
        <taxon>Fungi</taxon>
        <taxon>Dikarya</taxon>
        <taxon>Basidiomycota</taxon>
        <taxon>Pucciniomycotina</taxon>
        <taxon>Microbotryomycetes</taxon>
        <taxon>Sporidiobolales</taxon>
        <taxon>Sporidiobolaceae</taxon>
        <taxon>Rhodotorula</taxon>
    </lineage>
</organism>
<evidence type="ECO:0000256" key="7">
    <source>
        <dbReference type="ARBA" id="ARBA00023034"/>
    </source>
</evidence>
<gene>
    <name evidence="12" type="ORF">DMC30DRAFT_418404</name>
</gene>
<evidence type="ECO:0000313" key="12">
    <source>
        <dbReference type="EMBL" id="TNY18924.1"/>
    </source>
</evidence>
<dbReference type="PANTHER" id="PTHR21614:SF0">
    <property type="entry name" value="GEO08385P1"/>
    <property type="match status" value="1"/>
</dbReference>
<dbReference type="GO" id="GO:0005829">
    <property type="term" value="C:cytosol"/>
    <property type="evidence" value="ECO:0007669"/>
    <property type="project" value="UniProtKB-SubCell"/>
</dbReference>
<dbReference type="GO" id="GO:0000139">
    <property type="term" value="C:Golgi membrane"/>
    <property type="evidence" value="ECO:0007669"/>
    <property type="project" value="UniProtKB-SubCell"/>
</dbReference>
<evidence type="ECO:0000313" key="13">
    <source>
        <dbReference type="Proteomes" id="UP000311382"/>
    </source>
</evidence>
<evidence type="ECO:0000256" key="2">
    <source>
        <dbReference type="ARBA" id="ARBA00004255"/>
    </source>
</evidence>
<dbReference type="EMBL" id="SOZI01000116">
    <property type="protein sequence ID" value="TNY18924.1"/>
    <property type="molecule type" value="Genomic_DNA"/>
</dbReference>
<evidence type="ECO:0000256" key="3">
    <source>
        <dbReference type="ARBA" id="ARBA00004514"/>
    </source>
</evidence>
<dbReference type="OrthoDB" id="2163284at2759"/>
<evidence type="ECO:0000256" key="9">
    <source>
        <dbReference type="ARBA" id="ARBA00023136"/>
    </source>
</evidence>
<dbReference type="Pfam" id="PF10224">
    <property type="entry name" value="DUF2205"/>
    <property type="match status" value="1"/>
</dbReference>
<keyword evidence="8 10" id="KW-0175">Coiled coil</keyword>
<dbReference type="GO" id="GO:0005802">
    <property type="term" value="C:trans-Golgi network"/>
    <property type="evidence" value="ECO:0007669"/>
    <property type="project" value="TreeGrafter"/>
</dbReference>
<evidence type="ECO:0000256" key="4">
    <source>
        <dbReference type="ARBA" id="ARBA00004601"/>
    </source>
</evidence>
<sequence>MSRPHASSVDADNAWGPPPPALAQPEESFSAADVAEKEALVQEIVSRQDGLKALLQRVGEVQGEADKLKAENATLQTYIDNLTRTNAVAAGASR</sequence>
<keyword evidence="7" id="KW-0333">Golgi apparatus</keyword>
<evidence type="ECO:0000256" key="11">
    <source>
        <dbReference type="SAM" id="MobiDB-lite"/>
    </source>
</evidence>
<keyword evidence="13" id="KW-1185">Reference proteome</keyword>
<evidence type="ECO:0000256" key="10">
    <source>
        <dbReference type="SAM" id="Coils"/>
    </source>
</evidence>
<dbReference type="PANTHER" id="PTHR21614">
    <property type="entry name" value="SHORT COILED COIL PROTEIN"/>
    <property type="match status" value="1"/>
</dbReference>
<proteinExistence type="inferred from homology"/>
<evidence type="ECO:0000256" key="1">
    <source>
        <dbReference type="ARBA" id="ARBA00002743"/>
    </source>
</evidence>
<reference evidence="12 13" key="1">
    <citation type="submission" date="2019-03" db="EMBL/GenBank/DDBJ databases">
        <title>Rhodosporidium diobovatum UCD-FST 08-225 genome sequencing, assembly, and annotation.</title>
        <authorList>
            <person name="Fakankun I.U."/>
            <person name="Fristensky B."/>
            <person name="Levin D.B."/>
        </authorList>
    </citation>
    <scope>NUCLEOTIDE SEQUENCE [LARGE SCALE GENOMIC DNA]</scope>
    <source>
        <strain evidence="12 13">UCD-FST 08-225</strain>
    </source>
</reference>
<protein>
    <submittedName>
        <fullName evidence="12">Uncharacterized protein</fullName>
    </submittedName>
</protein>
<dbReference type="InterPro" id="IPR019357">
    <property type="entry name" value="SCOC"/>
</dbReference>
<comment type="caution">
    <text evidence="12">The sequence shown here is derived from an EMBL/GenBank/DDBJ whole genome shotgun (WGS) entry which is preliminary data.</text>
</comment>
<evidence type="ECO:0000256" key="5">
    <source>
        <dbReference type="ARBA" id="ARBA00010880"/>
    </source>
</evidence>
<dbReference type="Proteomes" id="UP000311382">
    <property type="component" value="Unassembled WGS sequence"/>
</dbReference>
<evidence type="ECO:0000256" key="6">
    <source>
        <dbReference type="ARBA" id="ARBA00022490"/>
    </source>
</evidence>
<comment type="similarity">
    <text evidence="5">Belongs to the SCOC family.</text>
</comment>
<accession>A0A5C5FSH6</accession>
<keyword evidence="9" id="KW-0472">Membrane</keyword>
<keyword evidence="6" id="KW-0963">Cytoplasm</keyword>